<dbReference type="GO" id="GO:0032259">
    <property type="term" value="P:methylation"/>
    <property type="evidence" value="ECO:0007669"/>
    <property type="project" value="UniProtKB-KW"/>
</dbReference>
<proteinExistence type="predicted"/>
<dbReference type="RefSeq" id="WP_087460508.1">
    <property type="nucleotide sequence ID" value="NZ_CP021425.1"/>
</dbReference>
<evidence type="ECO:0000313" key="3">
    <source>
        <dbReference type="EMBL" id="ARU55392.1"/>
    </source>
</evidence>
<reference evidence="3 4" key="1">
    <citation type="submission" date="2017-05" db="EMBL/GenBank/DDBJ databases">
        <title>Genomic insights into alkan degradation activity of Oleiphilus messinensis.</title>
        <authorList>
            <person name="Kozyavkin S.A."/>
            <person name="Slesarev A.I."/>
            <person name="Golyshin P.N."/>
            <person name="Korzhenkov A."/>
            <person name="Golyshina O.N."/>
            <person name="Toshchakov S.V."/>
        </authorList>
    </citation>
    <scope>NUCLEOTIDE SEQUENCE [LARGE SCALE GENOMIC DNA]</scope>
    <source>
        <strain evidence="3 4">ME102</strain>
    </source>
</reference>
<dbReference type="InterPro" id="IPR000182">
    <property type="entry name" value="GNAT_dom"/>
</dbReference>
<dbReference type="Gene3D" id="3.40.50.150">
    <property type="entry name" value="Vaccinia Virus protein VP39"/>
    <property type="match status" value="1"/>
</dbReference>
<dbReference type="AlphaFoldDB" id="A0A1Y0I4J5"/>
<dbReference type="KEGG" id="ome:OLMES_1313"/>
<name>A0A1Y0I4J5_9GAMM</name>
<dbReference type="InterPro" id="IPR036388">
    <property type="entry name" value="WH-like_DNA-bd_sf"/>
</dbReference>
<dbReference type="OrthoDB" id="9800454at2"/>
<dbReference type="CDD" id="cd02440">
    <property type="entry name" value="AdoMet_MTases"/>
    <property type="match status" value="1"/>
</dbReference>
<dbReference type="InterPro" id="IPR014710">
    <property type="entry name" value="RmlC-like_jellyroll"/>
</dbReference>
<evidence type="ECO:0000259" key="2">
    <source>
        <dbReference type="PROSITE" id="PS51186"/>
    </source>
</evidence>
<accession>A0A1Y0I4J5</accession>
<dbReference type="Pfam" id="PF13489">
    <property type="entry name" value="Methyltransf_23"/>
    <property type="match status" value="1"/>
</dbReference>
<sequence length="641" mass="72825">MSVNIRIATTDQELNDVFRIRHQVFADEEKRLKTDEEFIYDRYDCYDNTVNFIAYVDQKPVGAMRLSADTMAGVPLDDHYDVSDLRARCVNKNGGRESAGCITQLCVSRRHRATPYIVKGLMQCARLWVANRNLKHCFVIIDQAIEKLLTSLGFDRIADPFVCERIKRPLVRMHCPMSALMLDTPEIPPGPDTPSRFYFRTGEPAVQQGGAARNYFQVIKGRVRLLVTTDTGIHDLGELKVGDIFGQRNIPENTYMYTAECLEDTQLIEVTETEFLAYASQHPERVYSGFEFLANSLQSKMVQIAQKPITGIDLFNDYLIARILQGLNSMGGFELFQQDEPVTIDKLADKMQANPESTQIVLDFLVDMRVMQKHDSGYQLPASEREGICREMGFLEWLVGGYNPVIAAIEGMMKGELVYGKEINRNDQAMAASSAHISKYFTDQHMLELLELDAVETLLDIGCGSGLRLIDICERIPKLKGIGVDISPDCCKLATSNVEKNDLASRIRVEQGHAESWILNESERLKQIGNANTRPADLVMCFAMMHDLLNHEGMAEKFLTDIKTGLGEGAYIMIQDQMQLPSNTRQNRDSWGRGFEVIHHFMGQRLFLVERYEQLFKEVGLKVIKKRLTDIPENWIFLLQT</sequence>
<dbReference type="InterPro" id="IPR054597">
    <property type="entry name" value="FeeM_cat"/>
</dbReference>
<evidence type="ECO:0000259" key="1">
    <source>
        <dbReference type="PROSITE" id="PS50042"/>
    </source>
</evidence>
<dbReference type="SUPFAM" id="SSF55729">
    <property type="entry name" value="Acyl-CoA N-acyltransferases (Nat)"/>
    <property type="match status" value="1"/>
</dbReference>
<dbReference type="SUPFAM" id="SSF51206">
    <property type="entry name" value="cAMP-binding domain-like"/>
    <property type="match status" value="1"/>
</dbReference>
<dbReference type="InterPro" id="IPR018490">
    <property type="entry name" value="cNMP-bd_dom_sf"/>
</dbReference>
<gene>
    <name evidence="3" type="ORF">OLMES_1313</name>
</gene>
<dbReference type="Gene3D" id="3.40.630.30">
    <property type="match status" value="1"/>
</dbReference>
<dbReference type="InterPro" id="IPR000595">
    <property type="entry name" value="cNMP-bd_dom"/>
</dbReference>
<dbReference type="InterPro" id="IPR016181">
    <property type="entry name" value="Acyl_CoA_acyltransferase"/>
</dbReference>
<dbReference type="PROSITE" id="PS51186">
    <property type="entry name" value="GNAT"/>
    <property type="match status" value="1"/>
</dbReference>
<dbReference type="Pfam" id="PF00027">
    <property type="entry name" value="cNMP_binding"/>
    <property type="match status" value="1"/>
</dbReference>
<keyword evidence="4" id="KW-1185">Reference proteome</keyword>
<keyword evidence="3" id="KW-0489">Methyltransferase</keyword>
<dbReference type="GO" id="GO:0016747">
    <property type="term" value="F:acyltransferase activity, transferring groups other than amino-acyl groups"/>
    <property type="evidence" value="ECO:0007669"/>
    <property type="project" value="InterPro"/>
</dbReference>
<keyword evidence="3" id="KW-0808">Transferase</keyword>
<dbReference type="InterPro" id="IPR029063">
    <property type="entry name" value="SAM-dependent_MTases_sf"/>
</dbReference>
<dbReference type="SUPFAM" id="SSF53335">
    <property type="entry name" value="S-adenosyl-L-methionine-dependent methyltransferases"/>
    <property type="match status" value="1"/>
</dbReference>
<organism evidence="3 4">
    <name type="scientific">Oleiphilus messinensis</name>
    <dbReference type="NCBI Taxonomy" id="141451"/>
    <lineage>
        <taxon>Bacteria</taxon>
        <taxon>Pseudomonadati</taxon>
        <taxon>Pseudomonadota</taxon>
        <taxon>Gammaproteobacteria</taxon>
        <taxon>Oceanospirillales</taxon>
        <taxon>Oleiphilaceae</taxon>
        <taxon>Oleiphilus</taxon>
    </lineage>
</organism>
<dbReference type="EMBL" id="CP021425">
    <property type="protein sequence ID" value="ARU55392.1"/>
    <property type="molecule type" value="Genomic_DNA"/>
</dbReference>
<dbReference type="Gene3D" id="2.60.120.10">
    <property type="entry name" value="Jelly Rolls"/>
    <property type="match status" value="1"/>
</dbReference>
<dbReference type="Pfam" id="PF21926">
    <property type="entry name" value="FeeM"/>
    <property type="match status" value="1"/>
</dbReference>
<protein>
    <submittedName>
        <fullName evidence="3">Methyltransferase</fullName>
    </submittedName>
</protein>
<dbReference type="PROSITE" id="PS50042">
    <property type="entry name" value="CNMP_BINDING_3"/>
    <property type="match status" value="1"/>
</dbReference>
<feature type="domain" description="N-acetyltransferase" evidence="2">
    <location>
        <begin position="3"/>
        <end position="178"/>
    </location>
</feature>
<dbReference type="Proteomes" id="UP000196027">
    <property type="component" value="Chromosome"/>
</dbReference>
<evidence type="ECO:0000313" key="4">
    <source>
        <dbReference type="Proteomes" id="UP000196027"/>
    </source>
</evidence>
<dbReference type="CDD" id="cd00038">
    <property type="entry name" value="CAP_ED"/>
    <property type="match status" value="1"/>
</dbReference>
<dbReference type="Gene3D" id="1.10.10.10">
    <property type="entry name" value="Winged helix-like DNA-binding domain superfamily/Winged helix DNA-binding domain"/>
    <property type="match status" value="1"/>
</dbReference>
<dbReference type="GO" id="GO:0008168">
    <property type="term" value="F:methyltransferase activity"/>
    <property type="evidence" value="ECO:0007669"/>
    <property type="project" value="UniProtKB-KW"/>
</dbReference>
<feature type="domain" description="Cyclic nucleotide-binding" evidence="1">
    <location>
        <begin position="198"/>
        <end position="250"/>
    </location>
</feature>